<evidence type="ECO:0000313" key="2">
    <source>
        <dbReference type="Proteomes" id="UP000634136"/>
    </source>
</evidence>
<sequence length="316" mass="34925">MADKPSRALVLFGDGLARFVHPSHLHLHSLAADGFCGFLSLPNSPPSESEDERIVREFAVLLDAYETYLTTSKQDADENSQRSSIKHSLSDRFMGMKAALLTKNSSLKSFGAKLGFSVLQLDELVKACNADLQVNVEALELLKLLGFQEGKVADTNHLDIIFYHIGAGESVESNEQKVIAADMEYVNSLVGGIMCQAQPGSDISSRLHLSVVMSYGNVSMYDSSKFSVSKSGENSHLSTLLPSQSYTMKGEIPREDVRHHCPMLIAQWQHAVTRKDNAEKFSFNDFKEHGGNLTIPADRFLHEIAFKLWKAPKYGA</sequence>
<dbReference type="AlphaFoldDB" id="A0A834THB6"/>
<gene>
    <name evidence="1" type="ORF">G2W53_031363</name>
</gene>
<dbReference type="Proteomes" id="UP000634136">
    <property type="component" value="Unassembled WGS sequence"/>
</dbReference>
<evidence type="ECO:0008006" key="3">
    <source>
        <dbReference type="Google" id="ProtNLM"/>
    </source>
</evidence>
<organism evidence="1 2">
    <name type="scientific">Senna tora</name>
    <dbReference type="NCBI Taxonomy" id="362788"/>
    <lineage>
        <taxon>Eukaryota</taxon>
        <taxon>Viridiplantae</taxon>
        <taxon>Streptophyta</taxon>
        <taxon>Embryophyta</taxon>
        <taxon>Tracheophyta</taxon>
        <taxon>Spermatophyta</taxon>
        <taxon>Magnoliopsida</taxon>
        <taxon>eudicotyledons</taxon>
        <taxon>Gunneridae</taxon>
        <taxon>Pentapetalae</taxon>
        <taxon>rosids</taxon>
        <taxon>fabids</taxon>
        <taxon>Fabales</taxon>
        <taxon>Fabaceae</taxon>
        <taxon>Caesalpinioideae</taxon>
        <taxon>Cassia clade</taxon>
        <taxon>Senna</taxon>
    </lineage>
</organism>
<proteinExistence type="predicted"/>
<reference evidence="1" key="1">
    <citation type="submission" date="2020-09" db="EMBL/GenBank/DDBJ databases">
        <title>Genome-Enabled Discovery of Anthraquinone Biosynthesis in Senna tora.</title>
        <authorList>
            <person name="Kang S.-H."/>
            <person name="Pandey R.P."/>
            <person name="Lee C.-M."/>
            <person name="Sim J.-S."/>
            <person name="Jeong J.-T."/>
            <person name="Choi B.-S."/>
            <person name="Jung M."/>
            <person name="Ginzburg D."/>
            <person name="Zhao K."/>
            <person name="Won S.Y."/>
            <person name="Oh T.-J."/>
            <person name="Yu Y."/>
            <person name="Kim N.-H."/>
            <person name="Lee O.R."/>
            <person name="Lee T.-H."/>
            <person name="Bashyal P."/>
            <person name="Kim T.-S."/>
            <person name="Lee W.-H."/>
            <person name="Kawkins C."/>
            <person name="Kim C.-K."/>
            <person name="Kim J.S."/>
            <person name="Ahn B.O."/>
            <person name="Rhee S.Y."/>
            <person name="Sohng J.K."/>
        </authorList>
    </citation>
    <scope>NUCLEOTIDE SEQUENCE</scope>
    <source>
        <tissue evidence="1">Leaf</tissue>
    </source>
</reference>
<dbReference type="PANTHER" id="PTHR35506:SF1">
    <property type="entry name" value="OS02G0135600 PROTEIN"/>
    <property type="match status" value="1"/>
</dbReference>
<accession>A0A834THB6</accession>
<keyword evidence="2" id="KW-1185">Reference proteome</keyword>
<dbReference type="OrthoDB" id="1891406at2759"/>
<name>A0A834THB6_9FABA</name>
<dbReference type="PANTHER" id="PTHR35506">
    <property type="entry name" value="OS02G0135600 PROTEIN"/>
    <property type="match status" value="1"/>
</dbReference>
<comment type="caution">
    <text evidence="1">The sequence shown here is derived from an EMBL/GenBank/DDBJ whole genome shotgun (WGS) entry which is preliminary data.</text>
</comment>
<protein>
    <recommendedName>
        <fullName evidence="3">AT5G11810-like protein</fullName>
    </recommendedName>
</protein>
<dbReference type="EMBL" id="JAAIUW010000009">
    <property type="protein sequence ID" value="KAF7817394.1"/>
    <property type="molecule type" value="Genomic_DNA"/>
</dbReference>
<evidence type="ECO:0000313" key="1">
    <source>
        <dbReference type="EMBL" id="KAF7817394.1"/>
    </source>
</evidence>